<dbReference type="EMBL" id="CMVM020000188">
    <property type="status" value="NOT_ANNOTATED_CDS"/>
    <property type="molecule type" value="Genomic_DNA"/>
</dbReference>
<sequence>MSSSSWEIEGNRFGEIQEDLFDDDSDQLSNYEDSLYIDDLAVEEHQKLNEATITNHLPPRHSTSTEESNIDTEVEEHQKLNEAAITNHSPPRLSTITEESNIGIEGCDYFLAVTIFEGNEIGARENTYVDSVFGRGLRRELSGENVDVIEGSPLFRGGQGKHYYLKLQLFLGIEKLQRDQESFYEHKQLAQDDFRFNELCLEKENSWEPSIHRSPPPTPKICVDELAAFNVTNSHLIPAISSKITTRKETSREIENTPPNTSSYMRHMKRGNESEQNSSGPKMSTPKSTDTSLRDLSINCISSIHPETSPKSVRGMNSKFSDSFVMGRRMSKVMGESLTSSAIHRILENENFDNDERLVQALLRAKTSRFKLKFPEIITGEQPEINDQMKRCLRKCENSIDALSNENKNSNANDQIQKAVITRHDRSGVTNKTKKLETVQELNLLRESSNTQGNLPRSLKLKWESENPKARYNCSLRQTDAENQGKFLSCNPNFVYFGFVGVRCRVNRTVRLRNISTKSLNLRLQLHSVSKGYELLEQGIVVLKPEESHVVHIIFQPPSGAFFQNYLDIRVLNAEHINYSIPLLGSGGVAALRVLMQSGLTMLRDGSFVLTTQGVTNINFDVENKGLRDAFVRVVVVNKETKKAIDRCTIAPSDCVSILHRSKQKFSIEVLSLGDEKSTDNSNHSFPISSFSIPSVAENTQYYVQLLWGEEAQRRRLKRFENEKCANFTFNGHTFTKCKFINEEQCKSTASEDACYGFFDRDAFELGLRVTLISVVDNRLGIITRNSYLPQEKMLTESVILEPNATMSSIVNKSVVEDVSMISTASRFL</sequence>
<dbReference type="InterPro" id="IPR013783">
    <property type="entry name" value="Ig-like_fold"/>
</dbReference>
<dbReference type="InterPro" id="IPR054090">
    <property type="entry name" value="Cep192_Spd-2-like_dom"/>
</dbReference>
<feature type="region of interest" description="Disordered" evidence="2">
    <location>
        <begin position="247"/>
        <end position="292"/>
    </location>
</feature>
<keyword evidence="5" id="KW-1185">Reference proteome</keyword>
<dbReference type="AlphaFoldDB" id="A0A8R1TYE6"/>
<protein>
    <recommendedName>
        <fullName evidence="3">Cep192/Spd-2-like domain-containing protein</fullName>
    </recommendedName>
</protein>
<evidence type="ECO:0000256" key="1">
    <source>
        <dbReference type="SAM" id="Coils"/>
    </source>
</evidence>
<feature type="compositionally biased region" description="Polar residues" evidence="2">
    <location>
        <begin position="274"/>
        <end position="291"/>
    </location>
</feature>
<organism evidence="4 5">
    <name type="scientific">Onchocerca volvulus</name>
    <dbReference type="NCBI Taxonomy" id="6282"/>
    <lineage>
        <taxon>Eukaryota</taxon>
        <taxon>Metazoa</taxon>
        <taxon>Ecdysozoa</taxon>
        <taxon>Nematoda</taxon>
        <taxon>Chromadorea</taxon>
        <taxon>Rhabditida</taxon>
        <taxon>Spirurina</taxon>
        <taxon>Spiruromorpha</taxon>
        <taxon>Filarioidea</taxon>
        <taxon>Onchocercidae</taxon>
        <taxon>Onchocerca</taxon>
    </lineage>
</organism>
<evidence type="ECO:0000313" key="4">
    <source>
        <dbReference type="EnsemblMetazoa" id="OVOC7101.1"/>
    </source>
</evidence>
<evidence type="ECO:0000313" key="5">
    <source>
        <dbReference type="Proteomes" id="UP000024404"/>
    </source>
</evidence>
<reference evidence="5" key="1">
    <citation type="submission" date="2013-10" db="EMBL/GenBank/DDBJ databases">
        <title>Genome sequencing of Onchocerca volvulus.</title>
        <authorList>
            <person name="Cotton J."/>
            <person name="Tsai J."/>
            <person name="Stanley E."/>
            <person name="Tracey A."/>
            <person name="Holroyd N."/>
            <person name="Lustigman S."/>
            <person name="Berriman M."/>
        </authorList>
    </citation>
    <scope>NUCLEOTIDE SEQUENCE</scope>
</reference>
<dbReference type="Proteomes" id="UP000024404">
    <property type="component" value="Unassembled WGS sequence"/>
</dbReference>
<dbReference type="EnsemblMetazoa" id="OVOC7101.1">
    <property type="protein sequence ID" value="OVOC7101.1"/>
    <property type="gene ID" value="WBGene00243910"/>
</dbReference>
<dbReference type="Gene3D" id="2.60.40.10">
    <property type="entry name" value="Immunoglobulins"/>
    <property type="match status" value="1"/>
</dbReference>
<feature type="coiled-coil region" evidence="1">
    <location>
        <begin position="386"/>
        <end position="413"/>
    </location>
</feature>
<evidence type="ECO:0000256" key="2">
    <source>
        <dbReference type="SAM" id="MobiDB-lite"/>
    </source>
</evidence>
<proteinExistence type="predicted"/>
<name>A0A8R1TYE6_ONCVO</name>
<accession>A0A8R1TYE6</accession>
<dbReference type="OMA" id="FTKCKFI"/>
<keyword evidence="1" id="KW-0175">Coiled coil</keyword>
<feature type="domain" description="Cep192/Spd-2-like" evidence="3">
    <location>
        <begin position="487"/>
        <end position="588"/>
    </location>
</feature>
<reference evidence="4" key="2">
    <citation type="submission" date="2022-06" db="UniProtKB">
        <authorList>
            <consortium name="EnsemblMetazoa"/>
        </authorList>
    </citation>
    <scope>IDENTIFICATION</scope>
</reference>
<dbReference type="Pfam" id="PF22073">
    <property type="entry name" value="Cep192_D4"/>
    <property type="match status" value="1"/>
</dbReference>
<evidence type="ECO:0000259" key="3">
    <source>
        <dbReference type="Pfam" id="PF22073"/>
    </source>
</evidence>